<feature type="domain" description="HTH tetR-type" evidence="6">
    <location>
        <begin position="17"/>
        <end position="77"/>
    </location>
</feature>
<evidence type="ECO:0000313" key="8">
    <source>
        <dbReference type="Proteomes" id="UP001604267"/>
    </source>
</evidence>
<dbReference type="InterPro" id="IPR001647">
    <property type="entry name" value="HTH_TetR"/>
</dbReference>
<dbReference type="InterPro" id="IPR003012">
    <property type="entry name" value="Tet_transcr_reg_TetR"/>
</dbReference>
<evidence type="ECO:0000259" key="6">
    <source>
        <dbReference type="PROSITE" id="PS50977"/>
    </source>
</evidence>
<dbReference type="InterPro" id="IPR023772">
    <property type="entry name" value="DNA-bd_HTH_TetR-type_CS"/>
</dbReference>
<dbReference type="InterPro" id="IPR009057">
    <property type="entry name" value="Homeodomain-like_sf"/>
</dbReference>
<dbReference type="PANTHER" id="PTHR30055:SF151">
    <property type="entry name" value="TRANSCRIPTIONAL REGULATORY PROTEIN"/>
    <property type="match status" value="1"/>
</dbReference>
<dbReference type="Pfam" id="PF02909">
    <property type="entry name" value="TetR_C_1"/>
    <property type="match status" value="1"/>
</dbReference>
<dbReference type="InterPro" id="IPR036271">
    <property type="entry name" value="Tet_transcr_reg_TetR-rel_C_sf"/>
</dbReference>
<keyword evidence="3 5" id="KW-0238">DNA-binding</keyword>
<evidence type="ECO:0000256" key="5">
    <source>
        <dbReference type="PROSITE-ProRule" id="PRU00335"/>
    </source>
</evidence>
<feature type="DNA-binding region" description="H-T-H motif" evidence="5">
    <location>
        <begin position="40"/>
        <end position="59"/>
    </location>
</feature>
<accession>A0ABW7B2Q6</accession>
<proteinExistence type="predicted"/>
<evidence type="ECO:0000256" key="1">
    <source>
        <dbReference type="ARBA" id="ARBA00022491"/>
    </source>
</evidence>
<gene>
    <name evidence="7" type="ORF">ACGFZB_13495</name>
</gene>
<comment type="caution">
    <text evidence="7">The sequence shown here is derived from an EMBL/GenBank/DDBJ whole genome shotgun (WGS) entry which is preliminary data.</text>
</comment>
<sequence length="246" mass="27114">MAGQRAGRTAGRAARPSITLDAVTAAALRTLQRDGLEALSMRRLADELSIQAPSLYWYVRNKEELLDLLADALLADLRLDPLLREDGDWQTELRDMMRAYRKYLLGKRDSGKVLAGRLQLGPHFLHHAEVILGPLRRAGFSGQDTAYSLYVLTQYVQGFVLHETSPLSADVARGTDRMEFLEEVRERLAKLPAEEYPNVVAVGDQLARPDIEARFDYGLDRLLDGLRARLDSVGGAAAAPGDSAAG</sequence>
<evidence type="ECO:0000256" key="4">
    <source>
        <dbReference type="ARBA" id="ARBA00023163"/>
    </source>
</evidence>
<dbReference type="Gene3D" id="1.10.10.60">
    <property type="entry name" value="Homeodomain-like"/>
    <property type="match status" value="1"/>
</dbReference>
<protein>
    <submittedName>
        <fullName evidence="7">TetR/AcrR family transcriptional regulator C-terminal domain-containing protein</fullName>
    </submittedName>
</protein>
<organism evidence="7 8">
    <name type="scientific">Streptomyces cinerochromogenes</name>
    <dbReference type="NCBI Taxonomy" id="66422"/>
    <lineage>
        <taxon>Bacteria</taxon>
        <taxon>Bacillati</taxon>
        <taxon>Actinomycetota</taxon>
        <taxon>Actinomycetes</taxon>
        <taxon>Kitasatosporales</taxon>
        <taxon>Streptomycetaceae</taxon>
        <taxon>Streptomyces</taxon>
    </lineage>
</organism>
<dbReference type="PROSITE" id="PS01081">
    <property type="entry name" value="HTH_TETR_1"/>
    <property type="match status" value="1"/>
</dbReference>
<reference evidence="7 8" key="1">
    <citation type="submission" date="2024-10" db="EMBL/GenBank/DDBJ databases">
        <title>The Natural Products Discovery Center: Release of the First 8490 Sequenced Strains for Exploring Actinobacteria Biosynthetic Diversity.</title>
        <authorList>
            <person name="Kalkreuter E."/>
            <person name="Kautsar S.A."/>
            <person name="Yang D."/>
            <person name="Bader C.D."/>
            <person name="Teijaro C.N."/>
            <person name="Fluegel L."/>
            <person name="Davis C.M."/>
            <person name="Simpson J.R."/>
            <person name="Lauterbach L."/>
            <person name="Steele A.D."/>
            <person name="Gui C."/>
            <person name="Meng S."/>
            <person name="Li G."/>
            <person name="Viehrig K."/>
            <person name="Ye F."/>
            <person name="Su P."/>
            <person name="Kiefer A.F."/>
            <person name="Nichols A."/>
            <person name="Cepeda A.J."/>
            <person name="Yan W."/>
            <person name="Fan B."/>
            <person name="Jiang Y."/>
            <person name="Adhikari A."/>
            <person name="Zheng C.-J."/>
            <person name="Schuster L."/>
            <person name="Cowan T.M."/>
            <person name="Smanski M.J."/>
            <person name="Chevrette M.G."/>
            <person name="De Carvalho L.P.S."/>
            <person name="Shen B."/>
        </authorList>
    </citation>
    <scope>NUCLEOTIDE SEQUENCE [LARGE SCALE GENOMIC DNA]</scope>
    <source>
        <strain evidence="7 8">NPDC048320</strain>
    </source>
</reference>
<dbReference type="SUPFAM" id="SSF48498">
    <property type="entry name" value="Tetracyclin repressor-like, C-terminal domain"/>
    <property type="match status" value="1"/>
</dbReference>
<keyword evidence="8" id="KW-1185">Reference proteome</keyword>
<dbReference type="InterPro" id="IPR050109">
    <property type="entry name" value="HTH-type_TetR-like_transc_reg"/>
</dbReference>
<evidence type="ECO:0000256" key="2">
    <source>
        <dbReference type="ARBA" id="ARBA00023015"/>
    </source>
</evidence>
<keyword evidence="4" id="KW-0804">Transcription</keyword>
<dbReference type="Proteomes" id="UP001604267">
    <property type="component" value="Unassembled WGS sequence"/>
</dbReference>
<keyword evidence="2" id="KW-0805">Transcription regulation</keyword>
<dbReference type="Pfam" id="PF00440">
    <property type="entry name" value="TetR_N"/>
    <property type="match status" value="1"/>
</dbReference>
<keyword evidence="1" id="KW-0678">Repressor</keyword>
<dbReference type="PRINTS" id="PR00400">
    <property type="entry name" value="TETREPRESSOR"/>
</dbReference>
<dbReference type="EMBL" id="JBICYV010000006">
    <property type="protein sequence ID" value="MFG3011447.1"/>
    <property type="molecule type" value="Genomic_DNA"/>
</dbReference>
<dbReference type="PANTHER" id="PTHR30055">
    <property type="entry name" value="HTH-TYPE TRANSCRIPTIONAL REGULATOR RUTR"/>
    <property type="match status" value="1"/>
</dbReference>
<dbReference type="InterPro" id="IPR004111">
    <property type="entry name" value="Repressor_TetR_C"/>
</dbReference>
<dbReference type="SUPFAM" id="SSF46689">
    <property type="entry name" value="Homeodomain-like"/>
    <property type="match status" value="1"/>
</dbReference>
<name>A0ABW7B2Q6_9ACTN</name>
<evidence type="ECO:0000256" key="3">
    <source>
        <dbReference type="ARBA" id="ARBA00023125"/>
    </source>
</evidence>
<dbReference type="Gene3D" id="1.10.357.10">
    <property type="entry name" value="Tetracycline Repressor, domain 2"/>
    <property type="match status" value="1"/>
</dbReference>
<dbReference type="RefSeq" id="WP_392817713.1">
    <property type="nucleotide sequence ID" value="NZ_JBICYV010000006.1"/>
</dbReference>
<dbReference type="PROSITE" id="PS50977">
    <property type="entry name" value="HTH_TETR_2"/>
    <property type="match status" value="1"/>
</dbReference>
<evidence type="ECO:0000313" key="7">
    <source>
        <dbReference type="EMBL" id="MFG3011447.1"/>
    </source>
</evidence>